<feature type="domain" description="HTH lysR-type" evidence="5">
    <location>
        <begin position="6"/>
        <end position="63"/>
    </location>
</feature>
<accession>A0A511BHX3</accession>
<dbReference type="Pfam" id="PF00126">
    <property type="entry name" value="HTH_1"/>
    <property type="match status" value="1"/>
</dbReference>
<dbReference type="PROSITE" id="PS50931">
    <property type="entry name" value="HTH_LYSR"/>
    <property type="match status" value="1"/>
</dbReference>
<comment type="similarity">
    <text evidence="1">Belongs to the LysR transcriptional regulatory family.</text>
</comment>
<dbReference type="InterPro" id="IPR000847">
    <property type="entry name" value="LysR_HTH_N"/>
</dbReference>
<comment type="caution">
    <text evidence="6">The sequence shown here is derived from an EMBL/GenBank/DDBJ whole genome shotgun (WGS) entry which is preliminary data.</text>
</comment>
<dbReference type="InterPro" id="IPR036390">
    <property type="entry name" value="WH_DNA-bd_sf"/>
</dbReference>
<dbReference type="InterPro" id="IPR005119">
    <property type="entry name" value="LysR_subst-bd"/>
</dbReference>
<dbReference type="PANTHER" id="PTHR30537">
    <property type="entry name" value="HTH-TYPE TRANSCRIPTIONAL REGULATOR"/>
    <property type="match status" value="1"/>
</dbReference>
<gene>
    <name evidence="6" type="ORF">GKA01_25940</name>
</gene>
<dbReference type="Gene3D" id="3.40.190.290">
    <property type="match status" value="1"/>
</dbReference>
<sequence length="193" mass="20854">MDNHIPDWHLFRAFLAVVREGSLSGAARMLATTQPTMGRQVAALEASLGVKLFTRSIDGLSPTEAGLRLIPSAEAMAAAAETAWRSTSGKADEARGTVRITASEMIGGEVLPLLLTGFHSLYPQISVELVLSNRNEDLLRGDADIAVRMVRPSQAALLAKRIGNIDAGLYAHQHYLKEHPMSLRPATTCIDRI</sequence>
<reference evidence="6 7" key="1">
    <citation type="submission" date="2019-07" db="EMBL/GenBank/DDBJ databases">
        <title>Whole genome shotgun sequence of Gluconobacter kanchanaburiensis NBRC 103587.</title>
        <authorList>
            <person name="Hosoyama A."/>
            <person name="Uohara A."/>
            <person name="Ohji S."/>
            <person name="Ichikawa N."/>
        </authorList>
    </citation>
    <scope>NUCLEOTIDE SEQUENCE [LARGE SCALE GENOMIC DNA]</scope>
    <source>
        <strain evidence="6 7">NBRC 103587</strain>
    </source>
</reference>
<evidence type="ECO:0000256" key="3">
    <source>
        <dbReference type="ARBA" id="ARBA00023125"/>
    </source>
</evidence>
<evidence type="ECO:0000256" key="2">
    <source>
        <dbReference type="ARBA" id="ARBA00023015"/>
    </source>
</evidence>
<dbReference type="GO" id="GO:0006351">
    <property type="term" value="P:DNA-templated transcription"/>
    <property type="evidence" value="ECO:0007669"/>
    <property type="project" value="TreeGrafter"/>
</dbReference>
<evidence type="ECO:0000256" key="1">
    <source>
        <dbReference type="ARBA" id="ARBA00009437"/>
    </source>
</evidence>
<evidence type="ECO:0000259" key="5">
    <source>
        <dbReference type="PROSITE" id="PS50931"/>
    </source>
</evidence>
<evidence type="ECO:0000313" key="6">
    <source>
        <dbReference type="EMBL" id="GEK97397.1"/>
    </source>
</evidence>
<dbReference type="GO" id="GO:0043565">
    <property type="term" value="F:sequence-specific DNA binding"/>
    <property type="evidence" value="ECO:0007669"/>
    <property type="project" value="TreeGrafter"/>
</dbReference>
<dbReference type="AlphaFoldDB" id="A0A511BHX3"/>
<proteinExistence type="inferred from homology"/>
<dbReference type="PRINTS" id="PR00039">
    <property type="entry name" value="HTHLYSR"/>
</dbReference>
<name>A0A511BHX3_9PROT</name>
<keyword evidence="7" id="KW-1185">Reference proteome</keyword>
<dbReference type="InterPro" id="IPR036388">
    <property type="entry name" value="WH-like_DNA-bd_sf"/>
</dbReference>
<dbReference type="Gene3D" id="1.10.10.10">
    <property type="entry name" value="Winged helix-like DNA-binding domain superfamily/Winged helix DNA-binding domain"/>
    <property type="match status" value="1"/>
</dbReference>
<protein>
    <recommendedName>
        <fullName evidence="5">HTH lysR-type domain-containing protein</fullName>
    </recommendedName>
</protein>
<dbReference type="Pfam" id="PF03466">
    <property type="entry name" value="LysR_substrate"/>
    <property type="match status" value="1"/>
</dbReference>
<keyword evidence="3" id="KW-0238">DNA-binding</keyword>
<dbReference type="SUPFAM" id="SSF46785">
    <property type="entry name" value="Winged helix' DNA-binding domain"/>
    <property type="match status" value="1"/>
</dbReference>
<evidence type="ECO:0000256" key="4">
    <source>
        <dbReference type="ARBA" id="ARBA00023163"/>
    </source>
</evidence>
<dbReference type="PANTHER" id="PTHR30537:SF3">
    <property type="entry name" value="TRANSCRIPTIONAL REGULATORY PROTEIN"/>
    <property type="match status" value="1"/>
</dbReference>
<dbReference type="GO" id="GO:0003700">
    <property type="term" value="F:DNA-binding transcription factor activity"/>
    <property type="evidence" value="ECO:0007669"/>
    <property type="project" value="InterPro"/>
</dbReference>
<dbReference type="Proteomes" id="UP000321079">
    <property type="component" value="Unassembled WGS sequence"/>
</dbReference>
<dbReference type="SUPFAM" id="SSF53850">
    <property type="entry name" value="Periplasmic binding protein-like II"/>
    <property type="match status" value="1"/>
</dbReference>
<dbReference type="EMBL" id="BJVA01000025">
    <property type="protein sequence ID" value="GEK97397.1"/>
    <property type="molecule type" value="Genomic_DNA"/>
</dbReference>
<keyword evidence="4" id="KW-0804">Transcription</keyword>
<evidence type="ECO:0000313" key="7">
    <source>
        <dbReference type="Proteomes" id="UP000321079"/>
    </source>
</evidence>
<dbReference type="InterPro" id="IPR058163">
    <property type="entry name" value="LysR-type_TF_proteobact-type"/>
</dbReference>
<organism evidence="6 7">
    <name type="scientific">Gluconobacter kanchanaburiensis NBRC 103587</name>
    <dbReference type="NCBI Taxonomy" id="1307948"/>
    <lineage>
        <taxon>Bacteria</taxon>
        <taxon>Pseudomonadati</taxon>
        <taxon>Pseudomonadota</taxon>
        <taxon>Alphaproteobacteria</taxon>
        <taxon>Acetobacterales</taxon>
        <taxon>Acetobacteraceae</taxon>
        <taxon>Gluconobacter</taxon>
    </lineage>
</organism>
<keyword evidence="2" id="KW-0805">Transcription regulation</keyword>